<sequence length="233" mass="25869">MLHVQKLGRRFLMVFLLIGALLSTFESITGISAKTLASQTTTRADGSIFPKNAEKQFKIILKSMYRAVDTNTYRINLSANVEKKASKDDKNWSEYPSKKVVATGYTAGIESTGKNPGHPLYGLTYSGVKVKRDLFSTIAADPKVFPLGTVLFIPGYGYGVVADTGSAIKGNIIDLFFETVDDVYNEWGKKTVEVYIIQKGNGKLTEEDFTALKENQTMQVFRQNLLKQNGEQK</sequence>
<evidence type="ECO:0000259" key="2">
    <source>
        <dbReference type="Pfam" id="PF06725"/>
    </source>
</evidence>
<dbReference type="Gene3D" id="2.40.40.10">
    <property type="entry name" value="RlpA-like domain"/>
    <property type="match status" value="1"/>
</dbReference>
<name>A0A942Z3S9_9BACI</name>
<dbReference type="RefSeq" id="WP_213097943.1">
    <property type="nucleotide sequence ID" value="NZ_JAGYPH010000002.1"/>
</dbReference>
<dbReference type="InterPro" id="IPR036908">
    <property type="entry name" value="RlpA-like_sf"/>
</dbReference>
<dbReference type="Proteomes" id="UP000676456">
    <property type="component" value="Unassembled WGS sequence"/>
</dbReference>
<organism evidence="3 4">
    <name type="scientific">Lederbergia citrea</name>
    <dbReference type="NCBI Taxonomy" id="2833581"/>
    <lineage>
        <taxon>Bacteria</taxon>
        <taxon>Bacillati</taxon>
        <taxon>Bacillota</taxon>
        <taxon>Bacilli</taxon>
        <taxon>Bacillales</taxon>
        <taxon>Bacillaceae</taxon>
        <taxon>Lederbergia</taxon>
    </lineage>
</organism>
<dbReference type="AlphaFoldDB" id="A0A942Z3S9"/>
<dbReference type="InterPro" id="IPR051933">
    <property type="entry name" value="Resuscitation_pf_RpfB"/>
</dbReference>
<dbReference type="CDD" id="cd22786">
    <property type="entry name" value="DPBB_YuiC-like"/>
    <property type="match status" value="1"/>
</dbReference>
<dbReference type="SUPFAM" id="SSF50685">
    <property type="entry name" value="Barwin-like endoglucanases"/>
    <property type="match status" value="1"/>
</dbReference>
<proteinExistence type="predicted"/>
<dbReference type="PANTHER" id="PTHR39160:SF4">
    <property type="entry name" value="RESUSCITATION-PROMOTING FACTOR RPFB"/>
    <property type="match status" value="1"/>
</dbReference>
<dbReference type="Pfam" id="PF06725">
    <property type="entry name" value="3D"/>
    <property type="match status" value="1"/>
</dbReference>
<keyword evidence="4" id="KW-1185">Reference proteome</keyword>
<dbReference type="GO" id="GO:0009254">
    <property type="term" value="P:peptidoglycan turnover"/>
    <property type="evidence" value="ECO:0007669"/>
    <property type="project" value="InterPro"/>
</dbReference>
<reference evidence="3 4" key="1">
    <citation type="submission" date="2021-05" db="EMBL/GenBank/DDBJ databases">
        <title>Novel Bacillus species.</title>
        <authorList>
            <person name="Liu G."/>
        </authorList>
    </citation>
    <scope>NUCLEOTIDE SEQUENCE [LARGE SCALE GENOMIC DNA]</scope>
    <source>
        <strain evidence="3 4">FJAT-49682</strain>
    </source>
</reference>
<dbReference type="PANTHER" id="PTHR39160">
    <property type="entry name" value="CELL WALL-BINDING PROTEIN YOCH"/>
    <property type="match status" value="1"/>
</dbReference>
<evidence type="ECO:0000256" key="1">
    <source>
        <dbReference type="ARBA" id="ARBA00022729"/>
    </source>
</evidence>
<comment type="caution">
    <text evidence="3">The sequence shown here is derived from an EMBL/GenBank/DDBJ whole genome shotgun (WGS) entry which is preliminary data.</text>
</comment>
<gene>
    <name evidence="3" type="ORF">KHA91_09045</name>
</gene>
<dbReference type="InterPro" id="IPR010611">
    <property type="entry name" value="3D_dom"/>
</dbReference>
<protein>
    <submittedName>
        <fullName evidence="3">3D domain-containing protein</fullName>
    </submittedName>
</protein>
<feature type="domain" description="3D" evidence="2">
    <location>
        <begin position="136"/>
        <end position="197"/>
    </location>
</feature>
<evidence type="ECO:0000313" key="3">
    <source>
        <dbReference type="EMBL" id="MBS4222884.1"/>
    </source>
</evidence>
<evidence type="ECO:0000313" key="4">
    <source>
        <dbReference type="Proteomes" id="UP000676456"/>
    </source>
</evidence>
<keyword evidence="1" id="KW-0732">Signal</keyword>
<accession>A0A942Z3S9</accession>
<dbReference type="GO" id="GO:0004553">
    <property type="term" value="F:hydrolase activity, hydrolyzing O-glycosyl compounds"/>
    <property type="evidence" value="ECO:0007669"/>
    <property type="project" value="InterPro"/>
</dbReference>
<dbReference type="EMBL" id="JAGYPN010000002">
    <property type="protein sequence ID" value="MBS4222884.1"/>
    <property type="molecule type" value="Genomic_DNA"/>
</dbReference>
<dbReference type="GO" id="GO:0019867">
    <property type="term" value="C:outer membrane"/>
    <property type="evidence" value="ECO:0007669"/>
    <property type="project" value="InterPro"/>
</dbReference>